<sequence length="84" mass="9477">MTESKKPMVRDSLAIEDDAPDLTESPWAEKLTAAPVIRGRPKSEQTKVSTTIRLDADVLEGFRADGPGWQSRINDVLREWLARR</sequence>
<protein>
    <recommendedName>
        <fullName evidence="4">BrnA antitoxin of type II toxin-antitoxin system</fullName>
    </recommendedName>
</protein>
<dbReference type="Pfam" id="PF14384">
    <property type="entry name" value="BrnA_antitoxin"/>
    <property type="match status" value="1"/>
</dbReference>
<name>A0A0T7GD38_NEOGA</name>
<evidence type="ECO:0008006" key="4">
    <source>
        <dbReference type="Google" id="ProtNLM"/>
    </source>
</evidence>
<dbReference type="InterPro" id="IPR025528">
    <property type="entry name" value="BrnA_antitoxin"/>
</dbReference>
<reference evidence="2 3" key="1">
    <citation type="submission" date="2014-08" db="EMBL/GenBank/DDBJ databases">
        <authorList>
            <person name="Chen Y.-H."/>
        </authorList>
    </citation>
    <scope>NUCLEOTIDE SEQUENCE [LARGE SCALE GENOMIC DNA]</scope>
</reference>
<organism evidence="2 3">
    <name type="scientific">Neorhizobium galegae bv. officinalis</name>
    <dbReference type="NCBI Taxonomy" id="323656"/>
    <lineage>
        <taxon>Bacteria</taxon>
        <taxon>Pseudomonadati</taxon>
        <taxon>Pseudomonadota</taxon>
        <taxon>Alphaproteobacteria</taxon>
        <taxon>Hyphomicrobiales</taxon>
        <taxon>Rhizobiaceae</taxon>
        <taxon>Rhizobium/Agrobacterium group</taxon>
        <taxon>Neorhizobium</taxon>
    </lineage>
</organism>
<evidence type="ECO:0000313" key="3">
    <source>
        <dbReference type="Proteomes" id="UP000039660"/>
    </source>
</evidence>
<dbReference type="EMBL" id="CCRK01000001">
    <property type="protein sequence ID" value="CDZ45108.1"/>
    <property type="molecule type" value="Genomic_DNA"/>
</dbReference>
<accession>A0A0T7GD38</accession>
<gene>
    <name evidence="2" type="ORF">NGAL_HAMBI1189_07480</name>
</gene>
<feature type="region of interest" description="Disordered" evidence="1">
    <location>
        <begin position="1"/>
        <end position="27"/>
    </location>
</feature>
<proteinExistence type="predicted"/>
<evidence type="ECO:0000313" key="2">
    <source>
        <dbReference type="EMBL" id="CDZ45108.1"/>
    </source>
</evidence>
<dbReference type="RefSeq" id="WP_046631339.1">
    <property type="nucleotide sequence ID" value="NZ_CCRK01000001.1"/>
</dbReference>
<evidence type="ECO:0000256" key="1">
    <source>
        <dbReference type="SAM" id="MobiDB-lite"/>
    </source>
</evidence>
<dbReference type="Proteomes" id="UP000039660">
    <property type="component" value="Unassembled WGS sequence"/>
</dbReference>
<dbReference type="AlphaFoldDB" id="A0A0T7GD38"/>